<name>A0ACB9IIA6_9ASTR</name>
<reference evidence="1 2" key="2">
    <citation type="journal article" date="2022" name="Mol. Ecol. Resour.">
        <title>The genomes of chicory, endive, great burdock and yacon provide insights into Asteraceae paleo-polyploidization history and plant inulin production.</title>
        <authorList>
            <person name="Fan W."/>
            <person name="Wang S."/>
            <person name="Wang H."/>
            <person name="Wang A."/>
            <person name="Jiang F."/>
            <person name="Liu H."/>
            <person name="Zhao H."/>
            <person name="Xu D."/>
            <person name="Zhang Y."/>
        </authorList>
    </citation>
    <scope>NUCLEOTIDE SEQUENCE [LARGE SCALE GENOMIC DNA]</scope>
    <source>
        <strain evidence="2">cv. Yunnan</strain>
        <tissue evidence="1">Leaves</tissue>
    </source>
</reference>
<comment type="caution">
    <text evidence="1">The sequence shown here is derived from an EMBL/GenBank/DDBJ whole genome shotgun (WGS) entry which is preliminary data.</text>
</comment>
<organism evidence="1 2">
    <name type="scientific">Smallanthus sonchifolius</name>
    <dbReference type="NCBI Taxonomy" id="185202"/>
    <lineage>
        <taxon>Eukaryota</taxon>
        <taxon>Viridiplantae</taxon>
        <taxon>Streptophyta</taxon>
        <taxon>Embryophyta</taxon>
        <taxon>Tracheophyta</taxon>
        <taxon>Spermatophyta</taxon>
        <taxon>Magnoliopsida</taxon>
        <taxon>eudicotyledons</taxon>
        <taxon>Gunneridae</taxon>
        <taxon>Pentapetalae</taxon>
        <taxon>asterids</taxon>
        <taxon>campanulids</taxon>
        <taxon>Asterales</taxon>
        <taxon>Asteraceae</taxon>
        <taxon>Asteroideae</taxon>
        <taxon>Heliantheae alliance</taxon>
        <taxon>Millerieae</taxon>
        <taxon>Smallanthus</taxon>
    </lineage>
</organism>
<reference evidence="2" key="1">
    <citation type="journal article" date="2022" name="Mol. Ecol. Resour.">
        <title>The genomes of chicory, endive, great burdock and yacon provide insights into Asteraceae palaeo-polyploidization history and plant inulin production.</title>
        <authorList>
            <person name="Fan W."/>
            <person name="Wang S."/>
            <person name="Wang H."/>
            <person name="Wang A."/>
            <person name="Jiang F."/>
            <person name="Liu H."/>
            <person name="Zhao H."/>
            <person name="Xu D."/>
            <person name="Zhang Y."/>
        </authorList>
    </citation>
    <scope>NUCLEOTIDE SEQUENCE [LARGE SCALE GENOMIC DNA]</scope>
    <source>
        <strain evidence="2">cv. Yunnan</strain>
    </source>
</reference>
<evidence type="ECO:0000313" key="2">
    <source>
        <dbReference type="Proteomes" id="UP001056120"/>
    </source>
</evidence>
<gene>
    <name evidence="1" type="ORF">L1987_23183</name>
</gene>
<sequence length="330" mass="35532">MRPWWIGRCVVLAAKKGILKSTFNAALYMTVRLVVFFLEKPEWFAFGRGILADYVAGSGSAEGLEMTLIDRLEGYMGGEIPEIINSPCPLEMETICSRPGGGKPPVAEVNVGHGGSVDKGKKTLDVYMPKEIHASGEASPGHSAHFSTCGGFIASVSMGSSFSPRFSIQPKSQVRLGLVHHPRHLPEQSGSVSSVSDEYYSARREVIMDKFLEAGVVRICGGQVSAVKEEGKIEREKLGEKISALIATMVVVAKDLGRYEGLLVGSVAEVDVQTHPYFDPQDKAKLVGANGAFDDTRFSVLKAFAGFGKEGGFEGLKAFFLLGGLRALRL</sequence>
<dbReference type="EMBL" id="CM042025">
    <property type="protein sequence ID" value="KAI3807258.1"/>
    <property type="molecule type" value="Genomic_DNA"/>
</dbReference>
<proteinExistence type="predicted"/>
<keyword evidence="2" id="KW-1185">Reference proteome</keyword>
<accession>A0ACB9IIA6</accession>
<dbReference type="Proteomes" id="UP001056120">
    <property type="component" value="Linkage Group LG08"/>
</dbReference>
<evidence type="ECO:0000313" key="1">
    <source>
        <dbReference type="EMBL" id="KAI3807258.1"/>
    </source>
</evidence>
<protein>
    <submittedName>
        <fullName evidence="1">Uncharacterized protein</fullName>
    </submittedName>
</protein>